<evidence type="ECO:0000256" key="5">
    <source>
        <dbReference type="ARBA" id="ARBA00022989"/>
    </source>
</evidence>
<dbReference type="eggNOG" id="KOG1934">
    <property type="taxonomic scope" value="Eukaryota"/>
</dbReference>
<evidence type="ECO:0000256" key="1">
    <source>
        <dbReference type="ARBA" id="ARBA00004651"/>
    </source>
</evidence>
<keyword evidence="3" id="KW-1003">Cell membrane</keyword>
<comment type="similarity">
    <text evidence="2">Belongs to the patched family.</text>
</comment>
<evidence type="ECO:0000256" key="6">
    <source>
        <dbReference type="ARBA" id="ARBA00023136"/>
    </source>
</evidence>
<feature type="transmembrane region" description="Helical" evidence="9">
    <location>
        <begin position="546"/>
        <end position="566"/>
    </location>
</feature>
<proteinExistence type="inferred from homology"/>
<evidence type="ECO:0000256" key="9">
    <source>
        <dbReference type="SAM" id="Phobius"/>
    </source>
</evidence>
<dbReference type="GO" id="GO:0006897">
    <property type="term" value="P:endocytosis"/>
    <property type="evidence" value="ECO:0007669"/>
    <property type="project" value="TreeGrafter"/>
</dbReference>
<dbReference type="PANTHER" id="PTHR10796:SF97">
    <property type="entry name" value="SSD DOMAIN-CONTAINING PROTEIN"/>
    <property type="match status" value="1"/>
</dbReference>
<accession>G0NCH5</accession>
<feature type="region of interest" description="Disordered" evidence="8">
    <location>
        <begin position="950"/>
        <end position="984"/>
    </location>
</feature>
<evidence type="ECO:0000259" key="10">
    <source>
        <dbReference type="PROSITE" id="PS50156"/>
    </source>
</evidence>
<dbReference type="GO" id="GO:0005886">
    <property type="term" value="C:plasma membrane"/>
    <property type="evidence" value="ECO:0007669"/>
    <property type="project" value="UniProtKB-SubCell"/>
</dbReference>
<dbReference type="HOGENOM" id="CLU_002359_2_1_1"/>
<dbReference type="GO" id="GO:0018996">
    <property type="term" value="P:molting cycle, collagen and cuticulin-based cuticle"/>
    <property type="evidence" value="ECO:0007669"/>
    <property type="project" value="TreeGrafter"/>
</dbReference>
<organism evidence="12">
    <name type="scientific">Caenorhabditis brenneri</name>
    <name type="common">Nematode worm</name>
    <dbReference type="NCBI Taxonomy" id="135651"/>
    <lineage>
        <taxon>Eukaryota</taxon>
        <taxon>Metazoa</taxon>
        <taxon>Ecdysozoa</taxon>
        <taxon>Nematoda</taxon>
        <taxon>Chromadorea</taxon>
        <taxon>Rhabditida</taxon>
        <taxon>Rhabditina</taxon>
        <taxon>Rhabditomorpha</taxon>
        <taxon>Rhabditoidea</taxon>
        <taxon>Rhabditidae</taxon>
        <taxon>Peloderinae</taxon>
        <taxon>Caenorhabditis</taxon>
    </lineage>
</organism>
<evidence type="ECO:0000256" key="3">
    <source>
        <dbReference type="ARBA" id="ARBA00022475"/>
    </source>
</evidence>
<feature type="transmembrane region" description="Helical" evidence="9">
    <location>
        <begin position="783"/>
        <end position="802"/>
    </location>
</feature>
<feature type="transmembrane region" description="Helical" evidence="9">
    <location>
        <begin position="346"/>
        <end position="368"/>
    </location>
</feature>
<feature type="transmembrane region" description="Helical" evidence="9">
    <location>
        <begin position="876"/>
        <end position="903"/>
    </location>
</feature>
<dbReference type="SUPFAM" id="SSF82866">
    <property type="entry name" value="Multidrug efflux transporter AcrB transmembrane domain"/>
    <property type="match status" value="2"/>
</dbReference>
<dbReference type="InterPro" id="IPR000731">
    <property type="entry name" value="SSD"/>
</dbReference>
<evidence type="ECO:0000256" key="2">
    <source>
        <dbReference type="ARBA" id="ARBA00005585"/>
    </source>
</evidence>
<keyword evidence="6 9" id="KW-0472">Membrane</keyword>
<dbReference type="FunFam" id="1.20.1640.10:FF:000036">
    <property type="entry name" value="PaTched Related family"/>
    <property type="match status" value="1"/>
</dbReference>
<dbReference type="FunCoup" id="G0NCH5">
    <property type="interactions" value="28"/>
</dbReference>
<dbReference type="EMBL" id="GL379862">
    <property type="protein sequence ID" value="EGT57473.1"/>
    <property type="molecule type" value="Genomic_DNA"/>
</dbReference>
<evidence type="ECO:0000256" key="7">
    <source>
        <dbReference type="ARBA" id="ARBA00023180"/>
    </source>
</evidence>
<keyword evidence="4 9" id="KW-0812">Transmembrane</keyword>
<dbReference type="InterPro" id="IPR051697">
    <property type="entry name" value="Patched_domain-protein"/>
</dbReference>
<feature type="transmembrane region" description="Helical" evidence="9">
    <location>
        <begin position="465"/>
        <end position="488"/>
    </location>
</feature>
<evidence type="ECO:0000256" key="4">
    <source>
        <dbReference type="ARBA" id="ARBA00022692"/>
    </source>
</evidence>
<feature type="domain" description="SSD" evidence="10">
    <location>
        <begin position="319"/>
        <end position="482"/>
    </location>
</feature>
<dbReference type="Pfam" id="PF02460">
    <property type="entry name" value="Patched"/>
    <property type="match status" value="1"/>
</dbReference>
<dbReference type="Proteomes" id="UP000008068">
    <property type="component" value="Unassembled WGS sequence"/>
</dbReference>
<dbReference type="PANTHER" id="PTHR10796">
    <property type="entry name" value="PATCHED-RELATED"/>
    <property type="match status" value="1"/>
</dbReference>
<feature type="transmembrane region" description="Helical" evidence="9">
    <location>
        <begin position="424"/>
        <end position="445"/>
    </location>
</feature>
<feature type="transmembrane region" description="Helical" evidence="9">
    <location>
        <begin position="312"/>
        <end position="337"/>
    </location>
</feature>
<comment type="subcellular location">
    <subcellularLocation>
        <location evidence="1">Cell membrane</location>
        <topology evidence="1">Multi-pass membrane protein</topology>
    </subcellularLocation>
</comment>
<feature type="transmembrane region" description="Helical" evidence="9">
    <location>
        <begin position="915"/>
        <end position="938"/>
    </location>
</feature>
<dbReference type="STRING" id="135651.G0NCH5"/>
<keyword evidence="5 9" id="KW-1133">Transmembrane helix</keyword>
<dbReference type="OMA" id="AFIYQMT"/>
<evidence type="ECO:0000313" key="11">
    <source>
        <dbReference type="EMBL" id="EGT57473.1"/>
    </source>
</evidence>
<dbReference type="InterPro" id="IPR003392">
    <property type="entry name" value="PTHD_SSD"/>
</dbReference>
<feature type="transmembrane region" description="Helical" evidence="9">
    <location>
        <begin position="51"/>
        <end position="71"/>
    </location>
</feature>
<evidence type="ECO:0000313" key="12">
    <source>
        <dbReference type="Proteomes" id="UP000008068"/>
    </source>
</evidence>
<keyword evidence="7" id="KW-0325">Glycoprotein</keyword>
<dbReference type="FunFam" id="1.20.1640.10:FF:000013">
    <property type="entry name" value="PaTched Related family"/>
    <property type="match status" value="1"/>
</dbReference>
<dbReference type="Gene3D" id="1.20.1640.10">
    <property type="entry name" value="Multidrug efflux transporter AcrB transmembrane domain"/>
    <property type="match status" value="2"/>
</dbReference>
<feature type="transmembrane region" description="Helical" evidence="9">
    <location>
        <begin position="374"/>
        <end position="397"/>
    </location>
</feature>
<protein>
    <recommendedName>
        <fullName evidence="10">SSD domain-containing protein</fullName>
    </recommendedName>
</protein>
<dbReference type="PROSITE" id="PS50156">
    <property type="entry name" value="SSD"/>
    <property type="match status" value="1"/>
</dbReference>
<reference evidence="12" key="1">
    <citation type="submission" date="2011-07" db="EMBL/GenBank/DDBJ databases">
        <authorList>
            <consortium name="Caenorhabditis brenneri Sequencing and Analysis Consortium"/>
            <person name="Wilson R.K."/>
        </authorList>
    </citation>
    <scope>NUCLEOTIDE SEQUENCE [LARGE SCALE GENOMIC DNA]</scope>
    <source>
        <strain evidence="12">PB2801</strain>
    </source>
</reference>
<keyword evidence="12" id="KW-1185">Reference proteome</keyword>
<feature type="transmembrane region" description="Helical" evidence="9">
    <location>
        <begin position="809"/>
        <end position="829"/>
    </location>
</feature>
<evidence type="ECO:0000256" key="8">
    <source>
        <dbReference type="SAM" id="MobiDB-lite"/>
    </source>
</evidence>
<dbReference type="InParanoid" id="G0NCH5"/>
<sequence length="984" mass="111841">MDGSIARPRRQSLLIGQRSLDVYNEVDQGPRFVRWIIGKFRNWGFLIAKHAWLAIIICIIISTLAMVKILLTKQANDITGYTPYGARAKDEYLEYQRFFSSSGLPIAAYLFIVAKDEGSMSRPDYLDETIQVLNFALNNITMYDSISGKNETFNQFCQSFCQINEPVRQFYNGYQILSDGDQNSRIKIQYPVSDMFGRQFSLQPNFFGVELFDQPDDAAKLLDSADGDSVLELNATRLIDPVSRITNVKSVKMITLQFRAEHKPGWTEAQVKKWEMSMVDIFEKRYNSKRLKIYAYSQSYVEEEMVRGGIIMIPYLVVGFAIMCLCSCVLVMIRALYMHQENGYKVILAIMACLTPLLACATALALMFLCGIRFASILCVIPFLVLSIGVDSSYLMIHEWQRVTKHMRETPRKKDSVGHRMSEVMAEVGPAILISCLTNMFADFVGSFTSSPEITLLCTGNMLSMWFAFIYQMTFYAGLMSIVGGYEFGSDEIDKNRMEINIAENRVNIARHHRPLTRQPSKFHEATQPIISDSLQKYTHLMTTPLVFVSICLVYLGYLAFSIYGITQLNINLTAQKLFALDSPLLELDDLRIKYQVPVYSMATVFVNTPGKLEDPKRLKRLNEFVREMESINGTWGEGWGELGTKYFIRDYDVFQQSFGSEDEEEEGDFVDDDKPVTVHSDDKMTYREDELKYFLKWPEYDFWQGFVKLRNATNSTDPEAEELDRFFFTTGYHGDKLTIWTQRGEMLRAWRAVVDKYPDFGASVYHEDGVYLDLIDNMPTDTWQSVLGTLVCMALVCFVFLNNLFTVAIASLSVLSICAGILGILSWWKVDLDPITMAAMIISIGFSVDIPAHVSYHYYQASIQEGPMSPPSSRLANCLSSVAFPALQAALSTILCVCSLLFVNLYMAEVFVKTMVLCVVLCNLHGLVFLPAILILLDSIRWACRPKGAAAQRPKLPKTNSRQKQKNAKVQPEKTTVTDRPEI</sequence>
<dbReference type="OrthoDB" id="6510177at2759"/>
<dbReference type="AlphaFoldDB" id="G0NCH5"/>
<name>G0NCH5_CAEBE</name>
<dbReference type="GO" id="GO:0030659">
    <property type="term" value="C:cytoplasmic vesicle membrane"/>
    <property type="evidence" value="ECO:0007669"/>
    <property type="project" value="TreeGrafter"/>
</dbReference>
<gene>
    <name evidence="11" type="ORF">CAEBREN_22078</name>
</gene>